<dbReference type="PANTHER" id="PTHR12358">
    <property type="entry name" value="SPHINGOSINE KINASE"/>
    <property type="match status" value="1"/>
</dbReference>
<evidence type="ECO:0000256" key="9">
    <source>
        <dbReference type="ARBA" id="ARBA00022842"/>
    </source>
</evidence>
<evidence type="ECO:0000256" key="8">
    <source>
        <dbReference type="ARBA" id="ARBA00022840"/>
    </source>
</evidence>
<dbReference type="GO" id="GO:0005524">
    <property type="term" value="F:ATP binding"/>
    <property type="evidence" value="ECO:0007669"/>
    <property type="project" value="UniProtKB-KW"/>
</dbReference>
<dbReference type="EMBL" id="CP000853">
    <property type="protein sequence ID" value="ABW20393.1"/>
    <property type="molecule type" value="Genomic_DNA"/>
</dbReference>
<dbReference type="SMART" id="SM00046">
    <property type="entry name" value="DAGKc"/>
    <property type="match status" value="1"/>
</dbReference>
<evidence type="ECO:0000259" key="13">
    <source>
        <dbReference type="PROSITE" id="PS50146"/>
    </source>
</evidence>
<dbReference type="GO" id="GO:0046872">
    <property type="term" value="F:metal ion binding"/>
    <property type="evidence" value="ECO:0007669"/>
    <property type="project" value="UniProtKB-KW"/>
</dbReference>
<keyword evidence="9" id="KW-0460">Magnesium</keyword>
<dbReference type="Pfam" id="PF00781">
    <property type="entry name" value="DAGK_cat"/>
    <property type="match status" value="1"/>
</dbReference>
<keyword evidence="10" id="KW-0443">Lipid metabolism</keyword>
<evidence type="ECO:0000256" key="4">
    <source>
        <dbReference type="ARBA" id="ARBA00022679"/>
    </source>
</evidence>
<dbReference type="Gene3D" id="3.40.50.10330">
    <property type="entry name" value="Probable inorganic polyphosphate/atp-NAD kinase, domain 1"/>
    <property type="match status" value="1"/>
</dbReference>
<dbReference type="eggNOG" id="COG1597">
    <property type="taxonomic scope" value="Bacteria"/>
</dbReference>
<dbReference type="NCBIfam" id="TIGR00147">
    <property type="entry name" value="YegS/Rv2252/BmrU family lipid kinase"/>
    <property type="match status" value="1"/>
</dbReference>
<dbReference type="Gene3D" id="2.60.200.40">
    <property type="match status" value="1"/>
</dbReference>
<evidence type="ECO:0000313" key="14">
    <source>
        <dbReference type="EMBL" id="ABW20393.1"/>
    </source>
</evidence>
<evidence type="ECO:0000313" key="15">
    <source>
        <dbReference type="Proteomes" id="UP000000269"/>
    </source>
</evidence>
<keyword evidence="15" id="KW-1185">Reference proteome</keyword>
<dbReference type="InterPro" id="IPR016064">
    <property type="entry name" value="NAD/diacylglycerol_kinase_sf"/>
</dbReference>
<gene>
    <name evidence="14" type="ordered locus">Clos_2864</name>
</gene>
<dbReference type="InterPro" id="IPR050187">
    <property type="entry name" value="Lipid_Phosphate_FormReg"/>
</dbReference>
<evidence type="ECO:0000256" key="12">
    <source>
        <dbReference type="ARBA" id="ARBA00023264"/>
    </source>
</evidence>
<comment type="cofactor">
    <cofactor evidence="1">
        <name>Mg(2+)</name>
        <dbReference type="ChEBI" id="CHEBI:18420"/>
    </cofactor>
</comment>
<keyword evidence="12" id="KW-1208">Phospholipid metabolism</keyword>
<evidence type="ECO:0000256" key="10">
    <source>
        <dbReference type="ARBA" id="ARBA00023098"/>
    </source>
</evidence>
<proteinExistence type="inferred from homology"/>
<keyword evidence="7 14" id="KW-0418">Kinase</keyword>
<keyword evidence="4" id="KW-0808">Transferase</keyword>
<dbReference type="HOGENOM" id="CLU_045532_0_0_9"/>
<dbReference type="PROSITE" id="PS50146">
    <property type="entry name" value="DAGK"/>
    <property type="match status" value="1"/>
</dbReference>
<evidence type="ECO:0000256" key="2">
    <source>
        <dbReference type="ARBA" id="ARBA00005983"/>
    </source>
</evidence>
<dbReference type="GO" id="GO:0008654">
    <property type="term" value="P:phospholipid biosynthetic process"/>
    <property type="evidence" value="ECO:0007669"/>
    <property type="project" value="UniProtKB-KW"/>
</dbReference>
<dbReference type="KEGG" id="aoe:Clos_2864"/>
<dbReference type="GO" id="GO:0005886">
    <property type="term" value="C:plasma membrane"/>
    <property type="evidence" value="ECO:0007669"/>
    <property type="project" value="TreeGrafter"/>
</dbReference>
<dbReference type="PANTHER" id="PTHR12358:SF106">
    <property type="entry name" value="LIPID KINASE YEGS"/>
    <property type="match status" value="1"/>
</dbReference>
<dbReference type="AlphaFoldDB" id="A8MKR1"/>
<dbReference type="Pfam" id="PF19279">
    <property type="entry name" value="YegS_C"/>
    <property type="match status" value="1"/>
</dbReference>
<evidence type="ECO:0000256" key="5">
    <source>
        <dbReference type="ARBA" id="ARBA00022723"/>
    </source>
</evidence>
<keyword evidence="6" id="KW-0547">Nucleotide-binding</keyword>
<evidence type="ECO:0000256" key="7">
    <source>
        <dbReference type="ARBA" id="ARBA00022777"/>
    </source>
</evidence>
<keyword evidence="8" id="KW-0067">ATP-binding</keyword>
<keyword evidence="5" id="KW-0479">Metal-binding</keyword>
<dbReference type="InterPro" id="IPR001206">
    <property type="entry name" value="Diacylglycerol_kinase_cat_dom"/>
</dbReference>
<evidence type="ECO:0000256" key="11">
    <source>
        <dbReference type="ARBA" id="ARBA00023209"/>
    </source>
</evidence>
<evidence type="ECO:0000256" key="3">
    <source>
        <dbReference type="ARBA" id="ARBA00022516"/>
    </source>
</evidence>
<dbReference type="STRING" id="350688.Clos_2864"/>
<keyword evidence="3" id="KW-0444">Lipid biosynthesis</keyword>
<evidence type="ECO:0000256" key="6">
    <source>
        <dbReference type="ARBA" id="ARBA00022741"/>
    </source>
</evidence>
<dbReference type="SUPFAM" id="SSF111331">
    <property type="entry name" value="NAD kinase/diacylglycerol kinase-like"/>
    <property type="match status" value="1"/>
</dbReference>
<protein>
    <submittedName>
        <fullName evidence="14">Diacylglycerol kinase catalytic region</fullName>
    </submittedName>
</protein>
<keyword evidence="11" id="KW-0594">Phospholipid biosynthesis</keyword>
<dbReference type="InterPro" id="IPR017438">
    <property type="entry name" value="ATP-NAD_kinase_N"/>
</dbReference>
<reference evidence="15" key="1">
    <citation type="submission" date="2007-10" db="EMBL/GenBank/DDBJ databases">
        <title>Complete genome of Alkaliphilus oremlandii OhILAs.</title>
        <authorList>
            <person name="Copeland A."/>
            <person name="Lucas S."/>
            <person name="Lapidus A."/>
            <person name="Barry K."/>
            <person name="Detter J.C."/>
            <person name="Glavina del Rio T."/>
            <person name="Hammon N."/>
            <person name="Israni S."/>
            <person name="Dalin E."/>
            <person name="Tice H."/>
            <person name="Pitluck S."/>
            <person name="Chain P."/>
            <person name="Malfatti S."/>
            <person name="Shin M."/>
            <person name="Vergez L."/>
            <person name="Schmutz J."/>
            <person name="Larimer F."/>
            <person name="Land M."/>
            <person name="Hauser L."/>
            <person name="Kyrpides N."/>
            <person name="Mikhailova N."/>
            <person name="Stolz J.F."/>
            <person name="Dawson A."/>
            <person name="Fisher E."/>
            <person name="Crable B."/>
            <person name="Perera E."/>
            <person name="Lisak J."/>
            <person name="Ranganathan M."/>
            <person name="Basu P."/>
            <person name="Richardson P."/>
        </authorList>
    </citation>
    <scope>NUCLEOTIDE SEQUENCE [LARGE SCALE GENOMIC DNA]</scope>
    <source>
        <strain evidence="15">OhILAs</strain>
    </source>
</reference>
<feature type="domain" description="DAGKc" evidence="13">
    <location>
        <begin position="1"/>
        <end position="128"/>
    </location>
</feature>
<name>A8MKR1_ALKOO</name>
<sequence length="293" mass="32820">MSFLFIVNPVAGKGNGDKIIPLIEEVMKEYHYTYEIRKTEKVGEGKRIAEEARHTDFSTIVSVGGDGTLHEVINGMVGSKQKLGIIPAGTGNDFARTLNLPRDIRESIESLVKGNSITIDLGKINKEYFINISSIGLDALIADETNRIKKYFSSTYSYVIGTIKSLINFKSFKTKLVIDDAIYEEEIMLAAVCNGSYYGGGMKISPKSSFSDGEFDICIVRKMPKLKLLFLLPTIFKGNHVKFKEVKFYKGKNIEFLMENGKKKEKINADGEILDLYPIQFEMINNAIEVVIP</sequence>
<accession>A8MKR1</accession>
<dbReference type="InterPro" id="IPR045540">
    <property type="entry name" value="YegS/DAGK_C"/>
</dbReference>
<organism evidence="14 15">
    <name type="scientific">Alkaliphilus oremlandii (strain OhILAs)</name>
    <name type="common">Clostridium oremlandii (strain OhILAs)</name>
    <dbReference type="NCBI Taxonomy" id="350688"/>
    <lineage>
        <taxon>Bacteria</taxon>
        <taxon>Bacillati</taxon>
        <taxon>Bacillota</taxon>
        <taxon>Clostridia</taxon>
        <taxon>Peptostreptococcales</taxon>
        <taxon>Natronincolaceae</taxon>
        <taxon>Alkaliphilus</taxon>
    </lineage>
</organism>
<dbReference type="GO" id="GO:0016301">
    <property type="term" value="F:kinase activity"/>
    <property type="evidence" value="ECO:0007669"/>
    <property type="project" value="UniProtKB-KW"/>
</dbReference>
<dbReference type="InterPro" id="IPR005218">
    <property type="entry name" value="Diacylglycerol/lipid_kinase"/>
</dbReference>
<evidence type="ECO:0000256" key="1">
    <source>
        <dbReference type="ARBA" id="ARBA00001946"/>
    </source>
</evidence>
<dbReference type="Proteomes" id="UP000000269">
    <property type="component" value="Chromosome"/>
</dbReference>
<comment type="similarity">
    <text evidence="2">Belongs to the diacylglycerol/lipid kinase family.</text>
</comment>